<reference evidence="1 2" key="1">
    <citation type="journal article" date="2014" name="Environ. Microbiol.">
        <title>The nitrate-ammonifying and nosZ-carrying bacterium Bacillus vireti is a potent source and sink for nitric and nitrous oxide under high nitrate conditions.</title>
        <authorList>
            <person name="Mania D."/>
            <person name="Heylen K."/>
            <person name="van Spanning R.J."/>
            <person name="Frostegard A."/>
        </authorList>
    </citation>
    <scope>NUCLEOTIDE SEQUENCE [LARGE SCALE GENOMIC DNA]</scope>
    <source>
        <strain evidence="1 2">LMG 21834</strain>
    </source>
</reference>
<evidence type="ECO:0000313" key="1">
    <source>
        <dbReference type="EMBL" id="ETI67879.1"/>
    </source>
</evidence>
<comment type="caution">
    <text evidence="1">The sequence shown here is derived from an EMBL/GenBank/DDBJ whole genome shotgun (WGS) entry which is preliminary data.</text>
</comment>
<name>A0AB94ILF5_9BACI</name>
<sequence length="111" mass="13199">MKLKLMVVGTETGTIRLPIFIPSGMITISAVFDINWRLLDVYTHPIEINRLNLNDDETRLCYKQIANHIEYLKSFVRKNRMRFLTRTAYDEDDFIMKDSYNITDEELIYSE</sequence>
<dbReference type="EMBL" id="ALAN01000084">
    <property type="protein sequence ID" value="ETI67879.1"/>
    <property type="molecule type" value="Genomic_DNA"/>
</dbReference>
<organism evidence="1 2">
    <name type="scientific">Neobacillus vireti LMG 21834</name>
    <dbReference type="NCBI Taxonomy" id="1131730"/>
    <lineage>
        <taxon>Bacteria</taxon>
        <taxon>Bacillati</taxon>
        <taxon>Bacillota</taxon>
        <taxon>Bacilli</taxon>
        <taxon>Bacillales</taxon>
        <taxon>Bacillaceae</taxon>
        <taxon>Neobacillus</taxon>
    </lineage>
</organism>
<dbReference type="AlphaFoldDB" id="A0AB94ILF5"/>
<keyword evidence="2" id="KW-1185">Reference proteome</keyword>
<proteinExistence type="predicted"/>
<protein>
    <submittedName>
        <fullName evidence="1">Uncharacterized protein</fullName>
    </submittedName>
</protein>
<dbReference type="Proteomes" id="UP000018877">
    <property type="component" value="Unassembled WGS sequence"/>
</dbReference>
<dbReference type="RefSeq" id="WP_024029254.1">
    <property type="nucleotide sequence ID" value="NZ_ALAN01000084.1"/>
</dbReference>
<evidence type="ECO:0000313" key="2">
    <source>
        <dbReference type="Proteomes" id="UP000018877"/>
    </source>
</evidence>
<accession>A0AB94ILF5</accession>
<gene>
    <name evidence="1" type="ORF">BAVI_15361</name>
</gene>